<keyword evidence="3" id="KW-1185">Reference proteome</keyword>
<evidence type="ECO:0000259" key="1">
    <source>
        <dbReference type="Pfam" id="PF14028"/>
    </source>
</evidence>
<organism evidence="2 3">
    <name type="scientific">Streptomonospora wellingtoniae</name>
    <dbReference type="NCBI Taxonomy" id="3075544"/>
    <lineage>
        <taxon>Bacteria</taxon>
        <taxon>Bacillati</taxon>
        <taxon>Actinomycetota</taxon>
        <taxon>Actinomycetes</taxon>
        <taxon>Streptosporangiales</taxon>
        <taxon>Nocardiopsidaceae</taxon>
        <taxon>Streptomonospora</taxon>
    </lineage>
</organism>
<feature type="domain" description="Thiopeptide-type bacteriocin biosynthesis" evidence="1">
    <location>
        <begin position="3"/>
        <end position="342"/>
    </location>
</feature>
<comment type="caution">
    <text evidence="2">The sequence shown here is derived from an EMBL/GenBank/DDBJ whole genome shotgun (WGS) entry which is preliminary data.</text>
</comment>
<dbReference type="Proteomes" id="UP001183226">
    <property type="component" value="Unassembled WGS sequence"/>
</dbReference>
<protein>
    <submittedName>
        <fullName evidence="2">Lantibiotic dehydratase C-terminal domain-containing protein</fullName>
    </submittedName>
</protein>
<evidence type="ECO:0000313" key="2">
    <source>
        <dbReference type="EMBL" id="MDT0304938.1"/>
    </source>
</evidence>
<name>A0ABU2L083_9ACTN</name>
<evidence type="ECO:0000313" key="3">
    <source>
        <dbReference type="Proteomes" id="UP001183226"/>
    </source>
</evidence>
<dbReference type="RefSeq" id="WP_311547449.1">
    <property type="nucleotide sequence ID" value="NZ_JAVREK010000032.1"/>
</dbReference>
<dbReference type="InterPro" id="IPR023809">
    <property type="entry name" value="Thiopep_bacteriocin_synth_dom"/>
</dbReference>
<dbReference type="InterPro" id="IPR054643">
    <property type="entry name" value="TbtD_PbtD_pyrid"/>
</dbReference>
<dbReference type="Pfam" id="PF14028">
    <property type="entry name" value="Lant_dehydr_C"/>
    <property type="match status" value="1"/>
</dbReference>
<dbReference type="EMBL" id="JAVREK010000032">
    <property type="protein sequence ID" value="MDT0304938.1"/>
    <property type="molecule type" value="Genomic_DNA"/>
</dbReference>
<reference evidence="3" key="1">
    <citation type="submission" date="2023-07" db="EMBL/GenBank/DDBJ databases">
        <title>30 novel species of actinomycetes from the DSMZ collection.</title>
        <authorList>
            <person name="Nouioui I."/>
        </authorList>
    </citation>
    <scope>NUCLEOTIDE SEQUENCE [LARGE SCALE GENOMIC DNA]</scope>
    <source>
        <strain evidence="3">DSM 45055</strain>
    </source>
</reference>
<gene>
    <name evidence="2" type="ORF">RM446_22690</name>
</gene>
<accession>A0ABU2L083</accession>
<proteinExistence type="predicted"/>
<dbReference type="NCBIfam" id="NF045556">
    <property type="entry name" value="TbtD_PbtD_pyrid"/>
    <property type="match status" value="1"/>
</dbReference>
<sequence length="371" mass="40750">MEWHSLHVVYYASDKDRLLLEAVRPLFRRLAPEVAATSFTRHWRLGPHVRMHVRCAPAAVPALVRPAAEEIVGGFLARCPSRARLVPQDHIEEHRRLAELEDEDRPLLPWRPDNTIHEAPFERRAHVLGSEEAADLLADFHAATADPAFRMTEAVADGTPRLGLAFDLMVATAHALSGVGITTGFMSFRSHAEAFLTTHPGAQRLRPSWDAHYRGHAASLRGRVGRITGALDGGADGAEGFVDEWTQLMHSFRRRGRALLAAGRLPSDTAFAPGVDGRPPPLVGASPYHRAAYSNPAVMASMTAEWFVLYRLMLNYTYLFMTQLGVTPVERYLLCHLAANAVEDLYGVSAMERITQAPPEPVPDAGGGEPG</sequence>